<accession>A7MZD8</accession>
<name>A7MZD8_VIBC1</name>
<evidence type="ECO:0000313" key="1">
    <source>
        <dbReference type="EMBL" id="ABU70086.1"/>
    </source>
</evidence>
<evidence type="ECO:0000313" key="2">
    <source>
        <dbReference type="Proteomes" id="UP000008152"/>
    </source>
</evidence>
<organism evidence="1 2">
    <name type="scientific">Vibrio campbellii (strain ATCC BAA-1116)</name>
    <dbReference type="NCBI Taxonomy" id="2902295"/>
    <lineage>
        <taxon>Bacteria</taxon>
        <taxon>Pseudomonadati</taxon>
        <taxon>Pseudomonadota</taxon>
        <taxon>Gammaproteobacteria</taxon>
        <taxon>Vibrionales</taxon>
        <taxon>Vibrionaceae</taxon>
        <taxon>Vibrio</taxon>
    </lineage>
</organism>
<proteinExistence type="predicted"/>
<dbReference type="EMBL" id="CP000789">
    <property type="protein sequence ID" value="ABU70086.1"/>
    <property type="molecule type" value="Genomic_DNA"/>
</dbReference>
<sequence>MLISYKGSVMAYDLINLVHIEEERCDVDLIFNPDQINE</sequence>
<gene>
    <name evidence="1" type="ordered locus">VIBHAR_01094</name>
</gene>
<protein>
    <submittedName>
        <fullName evidence="1">Uncharacterized protein</fullName>
    </submittedName>
</protein>
<dbReference type="PATRIC" id="fig|338187.36.peg.1029"/>
<dbReference type="Proteomes" id="UP000008152">
    <property type="component" value="Chromosome I"/>
</dbReference>
<dbReference type="KEGG" id="vha:VIBHAR_01094"/>
<reference evidence="1 2" key="1">
    <citation type="submission" date="2007-08" db="EMBL/GenBank/DDBJ databases">
        <authorList>
            <consortium name="The Vibrio harveyi Genome Sequencing Project"/>
            <person name="Bassler B."/>
            <person name="Clifton S.W."/>
            <person name="Fulton L."/>
            <person name="Delehaunty K."/>
            <person name="Fronick C."/>
            <person name="Harrison M."/>
            <person name="Markivic C."/>
            <person name="Fulton R."/>
            <person name="Tin-Wollam A.-M."/>
            <person name="Shah N."/>
            <person name="Pepin K."/>
            <person name="Nash W."/>
            <person name="Thiruvilangam P."/>
            <person name="Bhonagiri V."/>
            <person name="Waters C."/>
            <person name="Tu K.C."/>
            <person name="Irgon J."/>
            <person name="Wilson R.K."/>
        </authorList>
    </citation>
    <scope>NUCLEOTIDE SEQUENCE [LARGE SCALE GENOMIC DNA]</scope>
    <source>
        <strain evidence="2">ATCC BAA-1116 / BB120</strain>
    </source>
</reference>
<dbReference type="AlphaFoldDB" id="A7MZD8"/>